<accession>A0A7Y9U6F2</accession>
<sequence>MHCTPKLKPMHLAGIALALLSTFGTAPAHAGEVYANLGLPGIGLGYAHPIDSHFTVRGDFMTMGSRQKDTTEDGIAYTGRYKLQRVALFGDWFPFEGSFRLTGGLSSNNYRISLDASGAGGSLTIGDRTYNTSPGDGLNVEIKFPAVTPYLGIGWGHQTSSGWRMAADIGALIGKAKVTATARGALANEADIQANIDKELAELRDGVGKIRAIPQLSVSVGYSF</sequence>
<dbReference type="RefSeq" id="WP_246332493.1">
    <property type="nucleotide sequence ID" value="NZ_CAXYYM010000014.1"/>
</dbReference>
<comment type="caution">
    <text evidence="2">The sequence shown here is derived from an EMBL/GenBank/DDBJ whole genome shotgun (WGS) entry which is preliminary data.</text>
</comment>
<keyword evidence="3" id="KW-1185">Reference proteome</keyword>
<protein>
    <recommendedName>
        <fullName evidence="4">Outer membrane protein beta-barrel domain-containing protein</fullName>
    </recommendedName>
</protein>
<feature type="chain" id="PRO_5030829727" description="Outer membrane protein beta-barrel domain-containing protein" evidence="1">
    <location>
        <begin position="31"/>
        <end position="224"/>
    </location>
</feature>
<dbReference type="Proteomes" id="UP000518288">
    <property type="component" value="Unassembled WGS sequence"/>
</dbReference>
<evidence type="ECO:0000313" key="2">
    <source>
        <dbReference type="EMBL" id="NYG32652.1"/>
    </source>
</evidence>
<gene>
    <name evidence="2" type="ORF">BDD16_001638</name>
</gene>
<proteinExistence type="predicted"/>
<evidence type="ECO:0008006" key="4">
    <source>
        <dbReference type="Google" id="ProtNLM"/>
    </source>
</evidence>
<feature type="signal peptide" evidence="1">
    <location>
        <begin position="1"/>
        <end position="30"/>
    </location>
</feature>
<keyword evidence="1" id="KW-0732">Signal</keyword>
<reference evidence="2 3" key="1">
    <citation type="submission" date="2020-07" db="EMBL/GenBank/DDBJ databases">
        <title>Genomic Encyclopedia of Archaeal and Bacterial Type Strains, Phase II (KMG-II): from individual species to whole genera.</title>
        <authorList>
            <person name="Goeker M."/>
        </authorList>
    </citation>
    <scope>NUCLEOTIDE SEQUENCE [LARGE SCALE GENOMIC DNA]</scope>
    <source>
        <strain evidence="2 3">DSM 21226</strain>
    </source>
</reference>
<evidence type="ECO:0000313" key="3">
    <source>
        <dbReference type="Proteomes" id="UP000518288"/>
    </source>
</evidence>
<dbReference type="AlphaFoldDB" id="A0A7Y9U6F2"/>
<dbReference type="Gene3D" id="2.40.160.170">
    <property type="match status" value="1"/>
</dbReference>
<dbReference type="EMBL" id="JACCFH010000001">
    <property type="protein sequence ID" value="NYG32652.1"/>
    <property type="molecule type" value="Genomic_DNA"/>
</dbReference>
<name>A0A7Y9U6F2_9BURK</name>
<evidence type="ECO:0000256" key="1">
    <source>
        <dbReference type="SAM" id="SignalP"/>
    </source>
</evidence>
<organism evidence="2 3">
    <name type="scientific">Sphaerotilus montanus</name>
    <dbReference type="NCBI Taxonomy" id="522889"/>
    <lineage>
        <taxon>Bacteria</taxon>
        <taxon>Pseudomonadati</taxon>
        <taxon>Pseudomonadota</taxon>
        <taxon>Betaproteobacteria</taxon>
        <taxon>Burkholderiales</taxon>
        <taxon>Sphaerotilaceae</taxon>
        <taxon>Sphaerotilus</taxon>
    </lineage>
</organism>